<evidence type="ECO:0000313" key="8">
    <source>
        <dbReference type="Proteomes" id="UP000245362"/>
    </source>
</evidence>
<dbReference type="InterPro" id="IPR058637">
    <property type="entry name" value="YknX-like_C"/>
</dbReference>
<keyword evidence="3" id="KW-0732">Signal</keyword>
<dbReference type="Gene3D" id="1.10.287.470">
    <property type="entry name" value="Helix hairpin bin"/>
    <property type="match status" value="1"/>
</dbReference>
<evidence type="ECO:0000259" key="6">
    <source>
        <dbReference type="Pfam" id="PF25989"/>
    </source>
</evidence>
<name>A0A2U3BBT8_9VIBR</name>
<dbReference type="Gene3D" id="2.40.50.100">
    <property type="match status" value="1"/>
</dbReference>
<evidence type="ECO:0000313" key="7">
    <source>
        <dbReference type="EMBL" id="PWI34247.1"/>
    </source>
</evidence>
<dbReference type="Pfam" id="PF25989">
    <property type="entry name" value="YknX_C"/>
    <property type="match status" value="1"/>
</dbReference>
<gene>
    <name evidence="7" type="ORF">DI392_03785</name>
</gene>
<dbReference type="Pfam" id="PF25917">
    <property type="entry name" value="BSH_RND"/>
    <property type="match status" value="1"/>
</dbReference>
<evidence type="ECO:0000256" key="2">
    <source>
        <dbReference type="SAM" id="Coils"/>
    </source>
</evidence>
<dbReference type="InterPro" id="IPR058625">
    <property type="entry name" value="MdtA-like_BSH"/>
</dbReference>
<sequence>MKIINITILLSIVIAAVSASVLAAGNGSGMGKQKSASPGITVVTQTVDQHTISQSLSLIGKLASRESVIISSEVSGKVESILVSENQKVKAGELLLQLESDKVTAALAEAQAYLNDEQRKLKEYSRLAKRGAITSTEVDAQQTSVDIARARLQAQQANLKDLNIRAPFSGTIGLIDFSLGKMVSSGESLMTLDNLSIMQLDLNVPERYLSMLAKGMQVSATSSAWQDMTFQGALVSIDSRVNSETLNLRVRVEFPNPDVRLKPGMMLQATVGFPPLSAPIIPAQALEYSGTKRFVYVVDEHDKAKRTQVYLGSRIGNNVVIEKGVNIGDRIVVQGTVNMRDGVRVTESEPAAQHQRSDTTQGAE</sequence>
<dbReference type="InterPro" id="IPR006143">
    <property type="entry name" value="RND_pump_MFP"/>
</dbReference>
<feature type="domain" description="CusB-like beta-barrel" evidence="5">
    <location>
        <begin position="201"/>
        <end position="271"/>
    </location>
</feature>
<dbReference type="FunFam" id="2.40.420.20:FF:000007">
    <property type="entry name" value="HAE1 family efflux pump MFP component"/>
    <property type="match status" value="1"/>
</dbReference>
<dbReference type="SUPFAM" id="SSF111369">
    <property type="entry name" value="HlyD-like secretion proteins"/>
    <property type="match status" value="1"/>
</dbReference>
<feature type="domain" description="YknX-like C-terminal permuted SH3-like" evidence="6">
    <location>
        <begin position="281"/>
        <end position="346"/>
    </location>
</feature>
<dbReference type="FunFam" id="2.40.30.170:FF:000010">
    <property type="entry name" value="Efflux RND transporter periplasmic adaptor subunit"/>
    <property type="match status" value="1"/>
</dbReference>
<comment type="similarity">
    <text evidence="1">Belongs to the membrane fusion protein (MFP) (TC 8.A.1) family.</text>
</comment>
<dbReference type="GO" id="GO:1990281">
    <property type="term" value="C:efflux pump complex"/>
    <property type="evidence" value="ECO:0007669"/>
    <property type="project" value="TreeGrafter"/>
</dbReference>
<dbReference type="GO" id="GO:0015562">
    <property type="term" value="F:efflux transmembrane transporter activity"/>
    <property type="evidence" value="ECO:0007669"/>
    <property type="project" value="TreeGrafter"/>
</dbReference>
<feature type="domain" description="Multidrug resistance protein MdtA-like barrel-sandwich hybrid" evidence="4">
    <location>
        <begin position="67"/>
        <end position="189"/>
    </location>
</feature>
<evidence type="ECO:0000256" key="1">
    <source>
        <dbReference type="ARBA" id="ARBA00009477"/>
    </source>
</evidence>
<dbReference type="Gene3D" id="2.40.30.170">
    <property type="match status" value="1"/>
</dbReference>
<evidence type="ECO:0000256" key="3">
    <source>
        <dbReference type="SAM" id="SignalP"/>
    </source>
</evidence>
<dbReference type="AlphaFoldDB" id="A0A2U3BBT8"/>
<dbReference type="EMBL" id="QFWT01000002">
    <property type="protein sequence ID" value="PWI34247.1"/>
    <property type="molecule type" value="Genomic_DNA"/>
</dbReference>
<dbReference type="RefSeq" id="WP_109318585.1">
    <property type="nucleotide sequence ID" value="NZ_QFWT01000002.1"/>
</dbReference>
<feature type="signal peptide" evidence="3">
    <location>
        <begin position="1"/>
        <end position="23"/>
    </location>
</feature>
<dbReference type="Proteomes" id="UP000245362">
    <property type="component" value="Unassembled WGS sequence"/>
</dbReference>
<dbReference type="Pfam" id="PF25954">
    <property type="entry name" value="Beta-barrel_RND_2"/>
    <property type="match status" value="1"/>
</dbReference>
<dbReference type="OrthoDB" id="9806939at2"/>
<evidence type="ECO:0000259" key="4">
    <source>
        <dbReference type="Pfam" id="PF25917"/>
    </source>
</evidence>
<dbReference type="InterPro" id="IPR058792">
    <property type="entry name" value="Beta-barrel_RND_2"/>
</dbReference>
<feature type="chain" id="PRO_5015718632" evidence="3">
    <location>
        <begin position="24"/>
        <end position="364"/>
    </location>
</feature>
<reference evidence="7 8" key="1">
    <citation type="submission" date="2018-05" db="EMBL/GenBank/DDBJ databases">
        <title>Vibrio limimaris sp. nov., isolated from marine sediment.</title>
        <authorList>
            <person name="Li C.-M."/>
        </authorList>
    </citation>
    <scope>NUCLEOTIDE SEQUENCE [LARGE SCALE GENOMIC DNA]</scope>
    <source>
        <strain evidence="7 8">E4404</strain>
    </source>
</reference>
<dbReference type="PANTHER" id="PTHR30469:SF13">
    <property type="entry name" value="HAE1 FAMILY EFFLUX PUMP MFP COMPONENT"/>
    <property type="match status" value="1"/>
</dbReference>
<feature type="coiled-coil region" evidence="2">
    <location>
        <begin position="107"/>
        <end position="165"/>
    </location>
</feature>
<comment type="caution">
    <text evidence="7">The sequence shown here is derived from an EMBL/GenBank/DDBJ whole genome shotgun (WGS) entry which is preliminary data.</text>
</comment>
<proteinExistence type="inferred from homology"/>
<evidence type="ECO:0000259" key="5">
    <source>
        <dbReference type="Pfam" id="PF25954"/>
    </source>
</evidence>
<protein>
    <submittedName>
        <fullName evidence="7">Efflux transporter periplasmic adaptor subunit</fullName>
    </submittedName>
</protein>
<keyword evidence="2" id="KW-0175">Coiled coil</keyword>
<organism evidence="7 8">
    <name type="scientific">Vibrio albus</name>
    <dbReference type="NCBI Taxonomy" id="2200953"/>
    <lineage>
        <taxon>Bacteria</taxon>
        <taxon>Pseudomonadati</taxon>
        <taxon>Pseudomonadota</taxon>
        <taxon>Gammaproteobacteria</taxon>
        <taxon>Vibrionales</taxon>
        <taxon>Vibrionaceae</taxon>
        <taxon>Vibrio</taxon>
    </lineage>
</organism>
<dbReference type="NCBIfam" id="TIGR01730">
    <property type="entry name" value="RND_mfp"/>
    <property type="match status" value="1"/>
</dbReference>
<accession>A0A2U3BBT8</accession>
<keyword evidence="8" id="KW-1185">Reference proteome</keyword>
<dbReference type="Gene3D" id="2.40.420.20">
    <property type="match status" value="1"/>
</dbReference>
<dbReference type="PANTHER" id="PTHR30469">
    <property type="entry name" value="MULTIDRUG RESISTANCE PROTEIN MDTA"/>
    <property type="match status" value="1"/>
</dbReference>